<gene>
    <name evidence="1" type="ORF">K875_04902</name>
</gene>
<dbReference type="RefSeq" id="WP_044487223.1">
    <property type="nucleotide sequence ID" value="NZ_KK328284.1"/>
</dbReference>
<dbReference type="AlphaFoldDB" id="A0A051TQY0"/>
<proteinExistence type="predicted"/>
<accession>A0A051TQY0</accession>
<comment type="caution">
    <text evidence="1">The sequence shown here is derived from an EMBL/GenBank/DDBJ whole genome shotgun (WGS) entry which is preliminary data.</text>
</comment>
<sequence length="288" mass="31294">MFANPIVALYGRCCALRHPEAAPAAEVSTERAVEACYSVQRHAGVKGAGPAQHPDSLGRMSWVSEAVKFFESREGLKYVAGAVIGAVATFGLAWRREHRRSLDTYRAPQRQAISDIVAANFDFQARELELRTAQLELADRLAHLQEGFIDDSGPGPSPAAKAAATAGHVLNHAFAIGRLTIVDAPCWEALGAAIFEFERLRALKINAPGFQKAEDITAYYNSLAQQADQLNSAVSALVIAAVDRLSPAETLLNPWRRHAGRRRLEQVVRQSLQADAGPQIETPPAPHY</sequence>
<evidence type="ECO:0000313" key="1">
    <source>
        <dbReference type="EMBL" id="KBZ59342.1"/>
    </source>
</evidence>
<dbReference type="Proteomes" id="UP000025947">
    <property type="component" value="Unassembled WGS sequence"/>
</dbReference>
<reference evidence="1 2" key="1">
    <citation type="submission" date="2014-04" db="EMBL/GenBank/DDBJ databases">
        <title>The Genome Sequence of Mycobacterium tuberculosis TKK-01-0051.</title>
        <authorList>
            <consortium name="The Broad Institute Genomics Platform"/>
            <consortium name="The Broad Institute Genome Sequencing Center for Infectious Disease"/>
            <person name="Earl A.M."/>
            <person name="Cohen K."/>
            <person name="Pym A."/>
            <person name="Bishai W."/>
            <person name="Maharaj K."/>
            <person name="Desjardins C."/>
            <person name="Abeel T."/>
            <person name="Young S."/>
            <person name="Zeng Q."/>
            <person name="Gargeya S."/>
            <person name="Abouelleil A."/>
            <person name="Alvarado L."/>
            <person name="Chapman S.B."/>
            <person name="Gainer-Dewar J."/>
            <person name="Goldberg J."/>
            <person name="Griggs A."/>
            <person name="Gujja S."/>
            <person name="Hansen M."/>
            <person name="Howarth C."/>
            <person name="Imamovic A."/>
            <person name="Larimer J."/>
            <person name="Murphy C."/>
            <person name="Naylor J."/>
            <person name="Pearson M."/>
            <person name="Poon T.W."/>
            <person name="Priest M."/>
            <person name="Roberts A."/>
            <person name="Saif S."/>
            <person name="Shea T."/>
            <person name="Sykes S."/>
            <person name="Wortman J."/>
            <person name="Nusbaum C."/>
            <person name="Birren B."/>
        </authorList>
    </citation>
    <scope>NUCLEOTIDE SEQUENCE [LARGE SCALE GENOMIC DNA]</scope>
    <source>
        <strain evidence="1 2">TKK-01-0051</strain>
    </source>
</reference>
<organism evidence="1 2">
    <name type="scientific">Mycobacterium [tuberculosis] TKK-01-0051</name>
    <dbReference type="NCBI Taxonomy" id="1324261"/>
    <lineage>
        <taxon>Bacteria</taxon>
        <taxon>Bacillati</taxon>
        <taxon>Actinomycetota</taxon>
        <taxon>Actinomycetes</taxon>
        <taxon>Mycobacteriales</taxon>
        <taxon>Mycobacteriaceae</taxon>
        <taxon>Mycobacterium</taxon>
        <taxon>Mycobacterium avium complex (MAC)</taxon>
    </lineage>
</organism>
<protein>
    <submittedName>
        <fullName evidence="1">Uncharacterized protein</fullName>
    </submittedName>
</protein>
<dbReference type="HOGENOM" id="CLU_965842_0_0_11"/>
<dbReference type="EMBL" id="JLXW01000011">
    <property type="protein sequence ID" value="KBZ59342.1"/>
    <property type="molecule type" value="Genomic_DNA"/>
</dbReference>
<name>A0A051TQY0_9MYCO</name>
<keyword evidence="2" id="KW-1185">Reference proteome</keyword>
<dbReference type="PATRIC" id="fig|1324261.3.peg.4946"/>
<evidence type="ECO:0000313" key="2">
    <source>
        <dbReference type="Proteomes" id="UP000025947"/>
    </source>
</evidence>